<dbReference type="Proteomes" id="UP000235739">
    <property type="component" value="Unassembled WGS sequence"/>
</dbReference>
<comment type="caution">
    <text evidence="2">The sequence shown here is derived from an EMBL/GenBank/DDBJ whole genome shotgun (WGS) entry which is preliminary data.</text>
</comment>
<gene>
    <name evidence="2" type="ORF">CIK84_08860</name>
</gene>
<dbReference type="AlphaFoldDB" id="A0A2N7S656"/>
<dbReference type="EMBL" id="PNQX01000001">
    <property type="protein sequence ID" value="PMQ21622.1"/>
    <property type="molecule type" value="Genomic_DNA"/>
</dbReference>
<accession>A0A2N7S656</accession>
<evidence type="ECO:0008006" key="4">
    <source>
        <dbReference type="Google" id="ProtNLM"/>
    </source>
</evidence>
<proteinExistence type="predicted"/>
<reference evidence="2 3" key="1">
    <citation type="journal article" date="2017" name="Elife">
        <title>Extensive horizontal gene transfer in cheese-associated bacteria.</title>
        <authorList>
            <person name="Bonham K.S."/>
            <person name="Wolfe B.E."/>
            <person name="Dutton R.J."/>
        </authorList>
    </citation>
    <scope>NUCLEOTIDE SEQUENCE [LARGE SCALE GENOMIC DNA]</scope>
    <source>
        <strain evidence="2 3">JB182</strain>
    </source>
</reference>
<evidence type="ECO:0000256" key="1">
    <source>
        <dbReference type="SAM" id="MobiDB-lite"/>
    </source>
</evidence>
<feature type="region of interest" description="Disordered" evidence="1">
    <location>
        <begin position="1"/>
        <end position="27"/>
    </location>
</feature>
<sequence length="103" mass="11313">MTVTEPGWRDDRGTPVADYDNPESVREVRRCSVQPGASDLELAGRSSVGIRWTVYAPKGTEVSALAAVTYRGVRYLLESPAEVWASPTGSISHRVFRLVDFEG</sequence>
<organism evidence="2 3">
    <name type="scientific">Glutamicibacter arilaitensis</name>
    <dbReference type="NCBI Taxonomy" id="256701"/>
    <lineage>
        <taxon>Bacteria</taxon>
        <taxon>Bacillati</taxon>
        <taxon>Actinomycetota</taxon>
        <taxon>Actinomycetes</taxon>
        <taxon>Micrococcales</taxon>
        <taxon>Micrococcaceae</taxon>
        <taxon>Glutamicibacter</taxon>
    </lineage>
</organism>
<evidence type="ECO:0000313" key="3">
    <source>
        <dbReference type="Proteomes" id="UP000235739"/>
    </source>
</evidence>
<protein>
    <recommendedName>
        <fullName evidence="4">Head-tail adaptor protein</fullName>
    </recommendedName>
</protein>
<evidence type="ECO:0000313" key="2">
    <source>
        <dbReference type="EMBL" id="PMQ21622.1"/>
    </source>
</evidence>
<name>A0A2N7S656_9MICC</name>